<dbReference type="CDD" id="cd00143">
    <property type="entry name" value="PP2Cc"/>
    <property type="match status" value="1"/>
</dbReference>
<dbReference type="InterPro" id="IPR025874">
    <property type="entry name" value="DZR"/>
</dbReference>
<dbReference type="PANTHER" id="PTHR13832:SF827">
    <property type="entry name" value="PROTEIN PHOSPHATASE 1L"/>
    <property type="match status" value="1"/>
</dbReference>
<feature type="domain" description="PPM-type phosphatase" evidence="2">
    <location>
        <begin position="534"/>
        <end position="796"/>
    </location>
</feature>
<dbReference type="InterPro" id="IPR001932">
    <property type="entry name" value="PPM-type_phosphatase-like_dom"/>
</dbReference>
<feature type="region of interest" description="Disordered" evidence="1">
    <location>
        <begin position="204"/>
        <end position="247"/>
    </location>
</feature>
<gene>
    <name evidence="3" type="ORF">Osc7112_2031</name>
</gene>
<evidence type="ECO:0000256" key="1">
    <source>
        <dbReference type="SAM" id="MobiDB-lite"/>
    </source>
</evidence>
<evidence type="ECO:0000313" key="4">
    <source>
        <dbReference type="Proteomes" id="UP000010478"/>
    </source>
</evidence>
<dbReference type="STRING" id="179408.Osc7112_2031"/>
<proteinExistence type="predicted"/>
<dbReference type="PANTHER" id="PTHR13832">
    <property type="entry name" value="PROTEIN PHOSPHATASE 2C"/>
    <property type="match status" value="1"/>
</dbReference>
<dbReference type="GO" id="GO:0004722">
    <property type="term" value="F:protein serine/threonine phosphatase activity"/>
    <property type="evidence" value="ECO:0007669"/>
    <property type="project" value="InterPro"/>
</dbReference>
<feature type="region of interest" description="Disordered" evidence="1">
    <location>
        <begin position="150"/>
        <end position="169"/>
    </location>
</feature>
<feature type="compositionally biased region" description="Polar residues" evidence="1">
    <location>
        <begin position="204"/>
        <end position="233"/>
    </location>
</feature>
<dbReference type="Proteomes" id="UP000010478">
    <property type="component" value="Chromosome"/>
</dbReference>
<dbReference type="NCBIfam" id="NF011149">
    <property type="entry name" value="PRK14559.1"/>
    <property type="match status" value="1"/>
</dbReference>
<dbReference type="HOGENOM" id="CLU_025251_0_0_3"/>
<keyword evidence="4" id="KW-1185">Reference proteome</keyword>
<dbReference type="EMBL" id="CP003614">
    <property type="protein sequence ID" value="AFZ06503.1"/>
    <property type="molecule type" value="Genomic_DNA"/>
</dbReference>
<evidence type="ECO:0000313" key="3">
    <source>
        <dbReference type="EMBL" id="AFZ06503.1"/>
    </source>
</evidence>
<dbReference type="SMART" id="SM00331">
    <property type="entry name" value="PP2C_SIG"/>
    <property type="match status" value="1"/>
</dbReference>
<dbReference type="KEGG" id="oni:Osc7112_2031"/>
<dbReference type="Gene3D" id="3.60.40.10">
    <property type="entry name" value="PPM-type phosphatase domain"/>
    <property type="match status" value="1"/>
</dbReference>
<dbReference type="SMART" id="SM00332">
    <property type="entry name" value="PP2Cc"/>
    <property type="match status" value="1"/>
</dbReference>
<dbReference type="Pfam" id="PF13672">
    <property type="entry name" value="PP2C_2"/>
    <property type="match status" value="1"/>
</dbReference>
<protein>
    <submittedName>
        <fullName evidence="3">Protein serine/threonine phosphatase</fullName>
    </submittedName>
</protein>
<evidence type="ECO:0000259" key="2">
    <source>
        <dbReference type="PROSITE" id="PS51746"/>
    </source>
</evidence>
<dbReference type="SUPFAM" id="SSF81606">
    <property type="entry name" value="PP2C-like"/>
    <property type="match status" value="1"/>
</dbReference>
<dbReference type="eggNOG" id="COG0631">
    <property type="taxonomic scope" value="Bacteria"/>
</dbReference>
<dbReference type="PROSITE" id="PS51746">
    <property type="entry name" value="PPM_2"/>
    <property type="match status" value="1"/>
</dbReference>
<dbReference type="InterPro" id="IPR036457">
    <property type="entry name" value="PPM-type-like_dom_sf"/>
</dbReference>
<feature type="region of interest" description="Disordered" evidence="1">
    <location>
        <begin position="492"/>
        <end position="524"/>
    </location>
</feature>
<dbReference type="AlphaFoldDB" id="K9VEC1"/>
<organism evidence="3 4">
    <name type="scientific">Phormidium nigroviride PCC 7112</name>
    <dbReference type="NCBI Taxonomy" id="179408"/>
    <lineage>
        <taxon>Bacteria</taxon>
        <taxon>Bacillati</taxon>
        <taxon>Cyanobacteriota</taxon>
        <taxon>Cyanophyceae</taxon>
        <taxon>Oscillatoriophycideae</taxon>
        <taxon>Oscillatoriales</taxon>
        <taxon>Oscillatoriaceae</taxon>
        <taxon>Phormidium</taxon>
    </lineage>
</organism>
<accession>K9VEC1</accession>
<dbReference type="InterPro" id="IPR015655">
    <property type="entry name" value="PP2C"/>
</dbReference>
<dbReference type="Pfam" id="PF12773">
    <property type="entry name" value="DZR"/>
    <property type="match status" value="1"/>
</dbReference>
<name>K9VEC1_9CYAN</name>
<reference evidence="3 4" key="1">
    <citation type="submission" date="2012-05" db="EMBL/GenBank/DDBJ databases">
        <title>Finished chromosome of genome of Oscillatoria sp. PCC 7112.</title>
        <authorList>
            <consortium name="US DOE Joint Genome Institute"/>
            <person name="Gugger M."/>
            <person name="Coursin T."/>
            <person name="Rippka R."/>
            <person name="Tandeau De Marsac N."/>
            <person name="Huntemann M."/>
            <person name="Wei C.-L."/>
            <person name="Han J."/>
            <person name="Detter J.C."/>
            <person name="Han C."/>
            <person name="Tapia R."/>
            <person name="Davenport K."/>
            <person name="Daligault H."/>
            <person name="Erkkila T."/>
            <person name="Gu W."/>
            <person name="Munk A.C.C."/>
            <person name="Teshima H."/>
            <person name="Xu Y."/>
            <person name="Chain P."/>
            <person name="Chen A."/>
            <person name="Krypides N."/>
            <person name="Mavromatis K."/>
            <person name="Markowitz V."/>
            <person name="Szeto E."/>
            <person name="Ivanova N."/>
            <person name="Mikhailova N."/>
            <person name="Ovchinnikova G."/>
            <person name="Pagani I."/>
            <person name="Pati A."/>
            <person name="Goodwin L."/>
            <person name="Peters L."/>
            <person name="Pitluck S."/>
            <person name="Woyke T."/>
            <person name="Kerfeld C."/>
        </authorList>
    </citation>
    <scope>NUCLEOTIDE SEQUENCE [LARGE SCALE GENOMIC DNA]</scope>
    <source>
        <strain evidence="3 4">PCC 7112</strain>
    </source>
</reference>
<sequence>MRVIGCESAPKLITPNSQAKTQNSPPPNSIAHLQFKTPMLLCPRCQFENPNPNKFCQQCGNSLIYKPCHECGAQVAFSAALCQNCGVATGQVWRAIICGRSNFPAVEPDESTLPPPEFPQTPDIIPQTASPQNSAEPITDSIKTEITTDAPAITVEPTSPQPSDGEFSSREIEPVVAVGAIAPASFQTTEKSSNTALEREITASEPNFTTAPQPQQIQEATENPDSPNIADTSPPSPEFPIPNSEYLIPSQPAGAYLDTQQRYQLLETVPPRKRSDTVAVKVLDCQPLEMSPLKAMLAANSASVARRTSPYSAAISGENSTNPALAELCQGIAEPYLALRWQFSQNLPVIHDSWSDNEQAVLLLEDCSQWPLLVERWSQPETSTQQILYWLHEMTELWAALEPWRCRQSLLELTNLRVNPDSSFSLASLRLQYLYPEPAGSNLQLVDLGQLWQVIFSQSEHRTQFGALLDLLQQMYRGEINTIEELRSRLETVPLELQPPPSPSSTPTRRHYRSPDESPPDVGEVLTQPMPLQIYSLEDAGLTDVGRTRDHNEDFFSIWTQLNKIESSFGRIFQTKGLYILCDGMGGHDSGEIASQLAAETLREFFQTRWENQLPPAETIREGVLLANKAIFEINQKDGRSGSARMGTTLVAVLVQDTQFAVAHVGDSRLYRLRKGQTLEKITSDHEVGQREIKRGVDPETAYARPDAYQLTQAIGPRDSNFLKPDVQFLDLCEDTLLILASDGLTDNDLLETHWQNTLEPLFNPQADLDQGVAQLIELGNQRNGHDNITAIIIRAQVGAFRF</sequence>